<dbReference type="Proteomes" id="UP000001294">
    <property type="component" value="Unassembled WGS sequence"/>
</dbReference>
<feature type="domain" description="BZIP" evidence="3">
    <location>
        <begin position="306"/>
        <end position="369"/>
    </location>
</feature>
<dbReference type="VEuPathDB" id="FungiDB:PMAA_066500"/>
<dbReference type="PhylomeDB" id="B6QC51"/>
<feature type="compositionally biased region" description="Basic and acidic residues" evidence="2">
    <location>
        <begin position="296"/>
        <end position="313"/>
    </location>
</feature>
<evidence type="ECO:0000259" key="3">
    <source>
        <dbReference type="PROSITE" id="PS50217"/>
    </source>
</evidence>
<feature type="compositionally biased region" description="Polar residues" evidence="2">
    <location>
        <begin position="261"/>
        <end position="276"/>
    </location>
</feature>
<dbReference type="AlphaFoldDB" id="B6QC51"/>
<accession>B6QC51</accession>
<feature type="region of interest" description="Disordered" evidence="2">
    <location>
        <begin position="38"/>
        <end position="86"/>
    </location>
</feature>
<dbReference type="InterPro" id="IPR004827">
    <property type="entry name" value="bZIP"/>
</dbReference>
<evidence type="ECO:0000256" key="1">
    <source>
        <dbReference type="SAM" id="Coils"/>
    </source>
</evidence>
<dbReference type="SUPFAM" id="SSF57959">
    <property type="entry name" value="Leucine zipper domain"/>
    <property type="match status" value="1"/>
</dbReference>
<dbReference type="GO" id="GO:0003700">
    <property type="term" value="F:DNA-binding transcription factor activity"/>
    <property type="evidence" value="ECO:0007669"/>
    <property type="project" value="InterPro"/>
</dbReference>
<dbReference type="FunFam" id="1.20.5.170:FF:000031">
    <property type="entry name" value="BZIP transcription factor (MeaB)"/>
    <property type="match status" value="1"/>
</dbReference>
<reference evidence="5" key="1">
    <citation type="journal article" date="2015" name="Genome Announc.">
        <title>Genome sequence of the AIDS-associated pathogen Penicillium marneffei (ATCC18224) and its near taxonomic relative Talaromyces stipitatus (ATCC10500).</title>
        <authorList>
            <person name="Nierman W.C."/>
            <person name="Fedorova-Abrams N.D."/>
            <person name="Andrianopoulos A."/>
        </authorList>
    </citation>
    <scope>NUCLEOTIDE SEQUENCE [LARGE SCALE GENOMIC DNA]</scope>
    <source>
        <strain evidence="5">ATCC 18224 / CBS 334.59 / QM 7333</strain>
    </source>
</reference>
<sequence length="590" mass="65297">MATLAELNLLTASPLPNFNSTHDPEFDSFLNLDQTAFPTSESMKSNPSLISQPSMATSEAGITDMGPSYSGPSHQYGDHQQQTGFPPDAVAHAMAYNDSSLGALHAGHQGFPVTDTKYIHLKREDSTVDFGTAPSRSHSEMDTETDNKPFFVPPGNTVRSQQFINPTALGGLETSIIAHPAPQAGRVYPGMHQQQAAMARAAQQQKQQAEIIRQQQQMRYRQAEQFVRQTPTEPRSLPRAVRQQTDPAVEERISRLLQQMRQSSLGQDDHLSTPSSLLPHMAKQKKEEEDMDEDERLLASEEGKKLTSKERRQLRNKVSARAFRSRRKEYITQLEGEVASKTNENNELRRQNHALAEENSRLTELTRMLLSSPHFSDVLNDLSANGLPAQVQVAAQIPQLPHQPMVSQASIPTTVAGPQVNMNMVSDNHMDVYGAGWNSGIDMNYNPSIFAIFEVPEPAIEPEILSGKPSSFETPLESSESSKVEVLQLERPPITVSTVVSTSEVTEATEELDATDPCFALFLDNIPCVLNGSTAPLFNGLESEKPCQYTLVVVQESEDVSESSIRDFKQLCSSMDAAFERVCRVTDYLL</sequence>
<evidence type="ECO:0000313" key="4">
    <source>
        <dbReference type="EMBL" id="EEA25545.1"/>
    </source>
</evidence>
<feature type="compositionally biased region" description="Polar residues" evidence="2">
    <location>
        <begin position="70"/>
        <end position="84"/>
    </location>
</feature>
<dbReference type="SMART" id="SM00338">
    <property type="entry name" value="BRLZ"/>
    <property type="match status" value="1"/>
</dbReference>
<organism evidence="4 5">
    <name type="scientific">Talaromyces marneffei (strain ATCC 18224 / CBS 334.59 / QM 7333)</name>
    <name type="common">Penicillium marneffei</name>
    <dbReference type="NCBI Taxonomy" id="441960"/>
    <lineage>
        <taxon>Eukaryota</taxon>
        <taxon>Fungi</taxon>
        <taxon>Dikarya</taxon>
        <taxon>Ascomycota</taxon>
        <taxon>Pezizomycotina</taxon>
        <taxon>Eurotiomycetes</taxon>
        <taxon>Eurotiomycetidae</taxon>
        <taxon>Eurotiales</taxon>
        <taxon>Trichocomaceae</taxon>
        <taxon>Talaromyces</taxon>
        <taxon>Talaromyces sect. Talaromyces</taxon>
    </lineage>
</organism>
<dbReference type="Gene3D" id="1.20.5.170">
    <property type="match status" value="1"/>
</dbReference>
<keyword evidence="5" id="KW-1185">Reference proteome</keyword>
<dbReference type="InterPro" id="IPR046347">
    <property type="entry name" value="bZIP_sf"/>
</dbReference>
<dbReference type="Pfam" id="PF00170">
    <property type="entry name" value="bZIP_1"/>
    <property type="match status" value="1"/>
</dbReference>
<dbReference type="OrthoDB" id="5571888at2759"/>
<evidence type="ECO:0000313" key="5">
    <source>
        <dbReference type="Proteomes" id="UP000001294"/>
    </source>
</evidence>
<feature type="compositionally biased region" description="Polar residues" evidence="2">
    <location>
        <begin position="38"/>
        <end position="57"/>
    </location>
</feature>
<evidence type="ECO:0000256" key="2">
    <source>
        <dbReference type="SAM" id="MobiDB-lite"/>
    </source>
</evidence>
<dbReference type="CDD" id="cd14810">
    <property type="entry name" value="bZIP_u1"/>
    <property type="match status" value="1"/>
</dbReference>
<keyword evidence="1" id="KW-0175">Coiled coil</keyword>
<dbReference type="STRING" id="441960.B6QC51"/>
<gene>
    <name evidence="4" type="ORF">PMAA_066500</name>
</gene>
<dbReference type="PANTHER" id="PTHR37616:SF2">
    <property type="entry name" value="BZIP DOMAIN-CONTAINING PROTEIN"/>
    <property type="match status" value="1"/>
</dbReference>
<dbReference type="PROSITE" id="PS50217">
    <property type="entry name" value="BZIP"/>
    <property type="match status" value="1"/>
</dbReference>
<protein>
    <submittedName>
        <fullName evidence="4">BZIP transcription factor (LziP), putative</fullName>
    </submittedName>
</protein>
<feature type="region of interest" description="Disordered" evidence="2">
    <location>
        <begin position="261"/>
        <end position="319"/>
    </location>
</feature>
<dbReference type="HOGENOM" id="CLU_020078_1_1_1"/>
<dbReference type="EMBL" id="DS995900">
    <property type="protein sequence ID" value="EEA25545.1"/>
    <property type="molecule type" value="Genomic_DNA"/>
</dbReference>
<name>B6QC51_TALMQ</name>
<feature type="coiled-coil region" evidence="1">
    <location>
        <begin position="331"/>
        <end position="365"/>
    </location>
</feature>
<feature type="region of interest" description="Disordered" evidence="2">
    <location>
        <begin position="227"/>
        <end position="249"/>
    </location>
</feature>
<proteinExistence type="predicted"/>
<dbReference type="PANTHER" id="PTHR37616">
    <property type="entry name" value="BZIP TRANSCRIPTION FACTOR 60-LIKE"/>
    <property type="match status" value="1"/>
</dbReference>